<organism evidence="3 4">
    <name type="scientific">Myceligenerans pegani</name>
    <dbReference type="NCBI Taxonomy" id="2776917"/>
    <lineage>
        <taxon>Bacteria</taxon>
        <taxon>Bacillati</taxon>
        <taxon>Actinomycetota</taxon>
        <taxon>Actinomycetes</taxon>
        <taxon>Micrococcales</taxon>
        <taxon>Promicromonosporaceae</taxon>
        <taxon>Myceligenerans</taxon>
    </lineage>
</organism>
<dbReference type="PROSITE" id="PS51257">
    <property type="entry name" value="PROKAR_LIPOPROTEIN"/>
    <property type="match status" value="1"/>
</dbReference>
<evidence type="ECO:0000256" key="2">
    <source>
        <dbReference type="SAM" id="Phobius"/>
    </source>
</evidence>
<protein>
    <submittedName>
        <fullName evidence="3">Uncharacterized protein</fullName>
    </submittedName>
</protein>
<evidence type="ECO:0000313" key="3">
    <source>
        <dbReference type="EMBL" id="MBE1874402.1"/>
    </source>
</evidence>
<keyword evidence="2" id="KW-0472">Membrane</keyword>
<feature type="transmembrane region" description="Helical" evidence="2">
    <location>
        <begin position="30"/>
        <end position="49"/>
    </location>
</feature>
<evidence type="ECO:0000256" key="1">
    <source>
        <dbReference type="SAM" id="MobiDB-lite"/>
    </source>
</evidence>
<dbReference type="RefSeq" id="WP_192860972.1">
    <property type="nucleotide sequence ID" value="NZ_JADAQT010000020.1"/>
</dbReference>
<evidence type="ECO:0000313" key="4">
    <source>
        <dbReference type="Proteomes" id="UP000625527"/>
    </source>
</evidence>
<keyword evidence="4" id="KW-1185">Reference proteome</keyword>
<keyword evidence="2" id="KW-1133">Transmembrane helix</keyword>
<proteinExistence type="predicted"/>
<accession>A0ABR9MUF5</accession>
<reference evidence="3 4" key="1">
    <citation type="submission" date="2020-10" db="EMBL/GenBank/DDBJ databases">
        <title>Myceligenerans pegani sp. nov., an endophytic actinomycete isolated from Peganum harmala L. in Xinjiang, China.</title>
        <authorList>
            <person name="Xin L."/>
        </authorList>
    </citation>
    <scope>NUCLEOTIDE SEQUENCE [LARGE SCALE GENOMIC DNA]</scope>
    <source>
        <strain evidence="3 4">TRM65318</strain>
    </source>
</reference>
<feature type="region of interest" description="Disordered" evidence="1">
    <location>
        <begin position="73"/>
        <end position="117"/>
    </location>
</feature>
<dbReference type="Proteomes" id="UP000625527">
    <property type="component" value="Unassembled WGS sequence"/>
</dbReference>
<sequence length="117" mass="11540">MTRVFALGTIVAIGCGVLLGLTLAYGQWMLAIGALILGVGGATVVALAAPEPEPAMAPVTLGGPVVRPTIELDDEADDALDAAPASGSTSETAPETAPAPVPALLPLDQDRSIPSAA</sequence>
<gene>
    <name evidence="3" type="ORF">IHE71_01605</name>
</gene>
<dbReference type="EMBL" id="JADAQT010000020">
    <property type="protein sequence ID" value="MBE1874402.1"/>
    <property type="molecule type" value="Genomic_DNA"/>
</dbReference>
<keyword evidence="2" id="KW-0812">Transmembrane</keyword>
<name>A0ABR9MUF5_9MICO</name>
<comment type="caution">
    <text evidence="3">The sequence shown here is derived from an EMBL/GenBank/DDBJ whole genome shotgun (WGS) entry which is preliminary data.</text>
</comment>
<feature type="compositionally biased region" description="Low complexity" evidence="1">
    <location>
        <begin position="81"/>
        <end position="96"/>
    </location>
</feature>